<accession>A0A367Z122</accession>
<protein>
    <submittedName>
        <fullName evidence="2">Aminoglycoside phosphotransferase family protein</fullName>
    </submittedName>
</protein>
<dbReference type="InterPro" id="IPR002575">
    <property type="entry name" value="Aminoglycoside_PTrfase"/>
</dbReference>
<organism evidence="2 3">
    <name type="scientific">Desertihabitans brevis</name>
    <dbReference type="NCBI Taxonomy" id="2268447"/>
    <lineage>
        <taxon>Bacteria</taxon>
        <taxon>Bacillati</taxon>
        <taxon>Actinomycetota</taxon>
        <taxon>Actinomycetes</taxon>
        <taxon>Propionibacteriales</taxon>
        <taxon>Propionibacteriaceae</taxon>
        <taxon>Desertihabitans</taxon>
    </lineage>
</organism>
<sequence length="276" mass="29762">MTPPTPRDASAAARAVASSLGLVVEEVLVLQRSNAVTLRLLPCDVVARVAPAADPSAATQLELGRQLVAAGAPVAGPDPRVEPRVHPRDGFALTFWTHHAPTAAISPEAYAEALERLHTGLRQVDVRAPHATDRVDEALALVTQPERTPALDPPGRTLLEQTLRRLRRRVAGAPGEQLLHGEPHPGNVLGTADGPVFIDLETCCRGPVEFDLAHAPDEVAGHYPGLDHDLLRDCRTLVLAMITTWRWDAGDQLPDGRRLGTEWLLQLRLLTARQAG</sequence>
<dbReference type="Pfam" id="PF01636">
    <property type="entry name" value="APH"/>
    <property type="match status" value="1"/>
</dbReference>
<gene>
    <name evidence="2" type="ORF">DT076_00375</name>
</gene>
<keyword evidence="3" id="KW-1185">Reference proteome</keyword>
<evidence type="ECO:0000313" key="2">
    <source>
        <dbReference type="EMBL" id="RCK70982.1"/>
    </source>
</evidence>
<reference evidence="2 3" key="1">
    <citation type="submission" date="2018-07" db="EMBL/GenBank/DDBJ databases">
        <title>Desertimonas flava gen. nov. sp. nov.</title>
        <authorList>
            <person name="Liu S."/>
        </authorList>
    </citation>
    <scope>NUCLEOTIDE SEQUENCE [LARGE SCALE GENOMIC DNA]</scope>
    <source>
        <strain evidence="2 3">16Sb5-5</strain>
    </source>
</reference>
<dbReference type="GO" id="GO:0016740">
    <property type="term" value="F:transferase activity"/>
    <property type="evidence" value="ECO:0007669"/>
    <property type="project" value="UniProtKB-KW"/>
</dbReference>
<dbReference type="SUPFAM" id="SSF56112">
    <property type="entry name" value="Protein kinase-like (PK-like)"/>
    <property type="match status" value="1"/>
</dbReference>
<dbReference type="Gene3D" id="3.90.1200.10">
    <property type="match status" value="1"/>
</dbReference>
<name>A0A367Z122_9ACTN</name>
<evidence type="ECO:0000313" key="3">
    <source>
        <dbReference type="Proteomes" id="UP000252770"/>
    </source>
</evidence>
<dbReference type="AlphaFoldDB" id="A0A367Z122"/>
<feature type="domain" description="Aminoglycoside phosphotransferase" evidence="1">
    <location>
        <begin position="44"/>
        <end position="215"/>
    </location>
</feature>
<evidence type="ECO:0000259" key="1">
    <source>
        <dbReference type="Pfam" id="PF01636"/>
    </source>
</evidence>
<dbReference type="Proteomes" id="UP000252770">
    <property type="component" value="Unassembled WGS sequence"/>
</dbReference>
<comment type="caution">
    <text evidence="2">The sequence shown here is derived from an EMBL/GenBank/DDBJ whole genome shotgun (WGS) entry which is preliminary data.</text>
</comment>
<proteinExistence type="predicted"/>
<keyword evidence="2" id="KW-0808">Transferase</keyword>
<dbReference type="RefSeq" id="WP_114124684.1">
    <property type="nucleotide sequence ID" value="NZ_QOUI01000001.1"/>
</dbReference>
<dbReference type="EMBL" id="QOUI01000001">
    <property type="protein sequence ID" value="RCK70982.1"/>
    <property type="molecule type" value="Genomic_DNA"/>
</dbReference>
<dbReference type="InterPro" id="IPR011009">
    <property type="entry name" value="Kinase-like_dom_sf"/>
</dbReference>